<dbReference type="InterPro" id="IPR057736">
    <property type="entry name" value="SAF_PseI/NeuA/NeuB"/>
</dbReference>
<dbReference type="RefSeq" id="WP_281269492.1">
    <property type="nucleotide sequence ID" value="NZ_QPJW01000005.1"/>
</dbReference>
<dbReference type="SMART" id="SM00858">
    <property type="entry name" value="SAF"/>
    <property type="match status" value="1"/>
</dbReference>
<protein>
    <submittedName>
        <fullName evidence="2">N-acetylneuraminate synthase</fullName>
    </submittedName>
</protein>
<dbReference type="Pfam" id="PF08666">
    <property type="entry name" value="SAF"/>
    <property type="match status" value="1"/>
</dbReference>
<dbReference type="InterPro" id="IPR020007">
    <property type="entry name" value="NeuB/NeuA"/>
</dbReference>
<dbReference type="Proteomes" id="UP000253090">
    <property type="component" value="Unassembled WGS sequence"/>
</dbReference>
<dbReference type="PANTHER" id="PTHR42966">
    <property type="entry name" value="N-ACETYLNEURAMINATE SYNTHASE"/>
    <property type="match status" value="1"/>
</dbReference>
<comment type="caution">
    <text evidence="2">The sequence shown here is derived from an EMBL/GenBank/DDBJ whole genome shotgun (WGS) entry which is preliminary data.</text>
</comment>
<dbReference type="InterPro" id="IPR006190">
    <property type="entry name" value="SAF_AFP_Neu5Ac"/>
</dbReference>
<evidence type="ECO:0000259" key="1">
    <source>
        <dbReference type="PROSITE" id="PS50844"/>
    </source>
</evidence>
<dbReference type="AlphaFoldDB" id="A0A369BC06"/>
<dbReference type="EMBL" id="QPJW01000005">
    <property type="protein sequence ID" value="RCX19070.1"/>
    <property type="molecule type" value="Genomic_DNA"/>
</dbReference>
<dbReference type="PROSITE" id="PS50844">
    <property type="entry name" value="AFP_LIKE"/>
    <property type="match status" value="1"/>
</dbReference>
<feature type="domain" description="AFP-like" evidence="1">
    <location>
        <begin position="287"/>
        <end position="343"/>
    </location>
</feature>
<evidence type="ECO:0000313" key="2">
    <source>
        <dbReference type="EMBL" id="RCX19070.1"/>
    </source>
</evidence>
<organism evidence="2 3">
    <name type="scientific">Fontibacillus phaseoli</name>
    <dbReference type="NCBI Taxonomy" id="1416533"/>
    <lineage>
        <taxon>Bacteria</taxon>
        <taxon>Bacillati</taxon>
        <taxon>Bacillota</taxon>
        <taxon>Bacilli</taxon>
        <taxon>Bacillales</taxon>
        <taxon>Paenibacillaceae</taxon>
        <taxon>Fontibacillus</taxon>
    </lineage>
</organism>
<dbReference type="PANTHER" id="PTHR42966:SF1">
    <property type="entry name" value="SIALIC ACID SYNTHASE"/>
    <property type="match status" value="1"/>
</dbReference>
<accession>A0A369BC06</accession>
<gene>
    <name evidence="2" type="ORF">DFP94_10586</name>
</gene>
<dbReference type="InterPro" id="IPR013132">
    <property type="entry name" value="PseI/NeuA/B-like_N"/>
</dbReference>
<dbReference type="NCBIfam" id="TIGR03569">
    <property type="entry name" value="NeuB_NnaB"/>
    <property type="match status" value="1"/>
</dbReference>
<evidence type="ECO:0000313" key="3">
    <source>
        <dbReference type="Proteomes" id="UP000253090"/>
    </source>
</evidence>
<proteinExistence type="predicted"/>
<dbReference type="Gene3D" id="3.20.20.70">
    <property type="entry name" value="Aldolase class I"/>
    <property type="match status" value="1"/>
</dbReference>
<dbReference type="GO" id="GO:0047444">
    <property type="term" value="F:N-acylneuraminate-9-phosphate synthase activity"/>
    <property type="evidence" value="ECO:0007669"/>
    <property type="project" value="TreeGrafter"/>
</dbReference>
<reference evidence="2 3" key="1">
    <citation type="submission" date="2018-07" db="EMBL/GenBank/DDBJ databases">
        <title>Genomic Encyclopedia of Type Strains, Phase III (KMG-III): the genomes of soil and plant-associated and newly described type strains.</title>
        <authorList>
            <person name="Whitman W."/>
        </authorList>
    </citation>
    <scope>NUCLEOTIDE SEQUENCE [LARGE SCALE GENOMIC DNA]</scope>
    <source>
        <strain evidence="2 3">CECT 8333</strain>
    </source>
</reference>
<dbReference type="InterPro" id="IPR051690">
    <property type="entry name" value="PseI-like"/>
</dbReference>
<dbReference type="Gene3D" id="3.90.1210.10">
    <property type="entry name" value="Antifreeze-like/N-acetylneuraminic acid synthase C-terminal domain"/>
    <property type="match status" value="1"/>
</dbReference>
<dbReference type="GO" id="GO:0016051">
    <property type="term" value="P:carbohydrate biosynthetic process"/>
    <property type="evidence" value="ECO:0007669"/>
    <property type="project" value="InterPro"/>
</dbReference>
<dbReference type="CDD" id="cd11615">
    <property type="entry name" value="SAF_NeuB_like"/>
    <property type="match status" value="1"/>
</dbReference>
<dbReference type="Pfam" id="PF03102">
    <property type="entry name" value="NeuB"/>
    <property type="match status" value="1"/>
</dbReference>
<dbReference type="InterPro" id="IPR013974">
    <property type="entry name" value="SAF"/>
</dbReference>
<dbReference type="SUPFAM" id="SSF51569">
    <property type="entry name" value="Aldolase"/>
    <property type="match status" value="1"/>
</dbReference>
<sequence length="343" mass="38084">MSIKEVITGVRKPTYIIAEIGVNHNGSKKLAFDLIDQAIKAGADAVKFQTFVSEKLVTSKAAKADYQMKTSCSEESQLEMLKKLELTFSDFAELKAYCIRKKIEFLSTPFDDESVEFLYSIGVNGFKIGSGDMNNIPFLRKIDKYQLPIILSTGMSDIEEVESSVQNIVSSPLALLHCTSEYPAPLNEVNLLAMKTMENKFNKVVGFSDHTEGNEAAISAVALGAKIIEKHFTLDRGLEGPDHRASMEPKEFKGFVNSLRQVEQLLGDGIKRIMPSEQSTKSVARKSIVVARDLKIGSILSETDLVIKRPGTGIEPKKYYNLLGKTVIKEIKADHLLSWDDVR</sequence>
<dbReference type="SUPFAM" id="SSF51269">
    <property type="entry name" value="AFP III-like domain"/>
    <property type="match status" value="1"/>
</dbReference>
<name>A0A369BC06_9BACL</name>
<dbReference type="InterPro" id="IPR036732">
    <property type="entry name" value="AFP_Neu5c_C_sf"/>
</dbReference>
<keyword evidence="3" id="KW-1185">Reference proteome</keyword>
<dbReference type="InterPro" id="IPR013785">
    <property type="entry name" value="Aldolase_TIM"/>
</dbReference>